<dbReference type="Pfam" id="PF00172">
    <property type="entry name" value="Zn_clus"/>
    <property type="match status" value="1"/>
</dbReference>
<dbReference type="PANTHER" id="PTHR31001:SF56">
    <property type="entry name" value="ZN(2)-C6 FUNGAL-TYPE DOMAIN-CONTAINING PROTEIN"/>
    <property type="match status" value="1"/>
</dbReference>
<reference evidence="6 7" key="1">
    <citation type="submission" date="2024-01" db="EMBL/GenBank/DDBJ databases">
        <title>Comparative genomics of Cryptococcus and Kwoniella reveals pathogenesis evolution and contrasting modes of karyotype evolution via chromosome fusion or intercentromeric recombination.</title>
        <authorList>
            <person name="Coelho M.A."/>
            <person name="David-Palma M."/>
            <person name="Shea T."/>
            <person name="Bowers K."/>
            <person name="McGinley-Smith S."/>
            <person name="Mohammad A.W."/>
            <person name="Gnirke A."/>
            <person name="Yurkov A.M."/>
            <person name="Nowrousian M."/>
            <person name="Sun S."/>
            <person name="Cuomo C.A."/>
            <person name="Heitman J."/>
        </authorList>
    </citation>
    <scope>NUCLEOTIDE SEQUENCE [LARGE SCALE GENOMIC DNA]</scope>
    <source>
        <strain evidence="6 7">PYCC6329</strain>
    </source>
</reference>
<dbReference type="Gene3D" id="4.10.240.10">
    <property type="entry name" value="Zn(2)-C6 fungal-type DNA-binding domain"/>
    <property type="match status" value="1"/>
</dbReference>
<dbReference type="InterPro" id="IPR001138">
    <property type="entry name" value="Zn2Cys6_DnaBD"/>
</dbReference>
<evidence type="ECO:0000256" key="3">
    <source>
        <dbReference type="ARBA" id="ARBA00023242"/>
    </source>
</evidence>
<sequence>MAPIPTIRSSEQEDTNVTSRSCNECRRRKLRCNRKIPCSSCVSRGLEDLCPDGIVNTKTVQLRAEVDRLQQRIQYLETKLGSNQAENQRQPFPSNSSLISPSSASTYTDHPDDQPNAASSKQARSDEPWTPAMGTLVVDRSGRARYVGSTAASEWLNQGPEAAHMTETDLVHLPYRSNLQQLANFPLRTASSSVYPFLHSLLPSRDRAEVSLDAYWYLYAFNYNVVPRESLESYFNHIYGMNPVNGWSQETHPHKLALIFIVLAIGILVNPDSDTDNIEESETFLDAAEVALSISNFMKDHTIASVQALHIMANFHVYSDRLRGGDRAWPLGGLAMRITQAMGLHRDGMKWGLPEDIIEERRRLFWDIHTEETFQAHCFGRPGGLSSRQFDVECPKDDALLPFSTIRYQLVRISSDVLDQVMVVEPPAYSVILHFYQQFEALEATLPENVRWTPVTTASPSADLPWASTPADEKEALLINLKQHLLCLNINESILFLMRTHFARCLRENPDDPSKGRYHIAFESVFARCQTIIAIARSLYTLHPRIALAQWFFWYHACSAAVCMASIPMIAPLSPFALQGWHELQSACRLFSALGHQNKSSRASLALLLRLRKSAFDKMSGDRSFASSGPSGLTNIVPGSVDGSHGEEADESSHLMGLHTRLIERRSMAPTRSREDPGGVPIGMRSPVPEVRSLLELDNSWQPSFPSNVVNESELPAFSFDIMPGNGDEPDNPDQAVPFNFDLDHTSLAFLSSMRPDADQLSALPLDTQLNWNDIDFWLGPGADTSHEAVPEPFSNDQPT</sequence>
<keyword evidence="7" id="KW-1185">Reference proteome</keyword>
<evidence type="ECO:0000256" key="2">
    <source>
        <dbReference type="ARBA" id="ARBA00022723"/>
    </source>
</evidence>
<feature type="region of interest" description="Disordered" evidence="4">
    <location>
        <begin position="80"/>
        <end position="131"/>
    </location>
</feature>
<evidence type="ECO:0000313" key="6">
    <source>
        <dbReference type="EMBL" id="WWD03811.1"/>
    </source>
</evidence>
<dbReference type="SMART" id="SM00066">
    <property type="entry name" value="GAL4"/>
    <property type="match status" value="1"/>
</dbReference>
<dbReference type="GeneID" id="91100671"/>
<feature type="domain" description="Zn(2)-C6 fungal-type" evidence="5">
    <location>
        <begin position="21"/>
        <end position="50"/>
    </location>
</feature>
<dbReference type="GO" id="GO:0008270">
    <property type="term" value="F:zinc ion binding"/>
    <property type="evidence" value="ECO:0007669"/>
    <property type="project" value="InterPro"/>
</dbReference>
<dbReference type="GO" id="GO:0000981">
    <property type="term" value="F:DNA-binding transcription factor activity, RNA polymerase II-specific"/>
    <property type="evidence" value="ECO:0007669"/>
    <property type="project" value="InterPro"/>
</dbReference>
<dbReference type="InterPro" id="IPR036864">
    <property type="entry name" value="Zn2-C6_fun-type_DNA-bd_sf"/>
</dbReference>
<dbReference type="SUPFAM" id="SSF57701">
    <property type="entry name" value="Zn2/Cys6 DNA-binding domain"/>
    <property type="match status" value="1"/>
</dbReference>
<name>A0AAX4KBL6_9TREE</name>
<evidence type="ECO:0000313" key="7">
    <source>
        <dbReference type="Proteomes" id="UP001358614"/>
    </source>
</evidence>
<dbReference type="GO" id="GO:0003677">
    <property type="term" value="F:DNA binding"/>
    <property type="evidence" value="ECO:0007669"/>
    <property type="project" value="InterPro"/>
</dbReference>
<keyword evidence="2" id="KW-0479">Metal-binding</keyword>
<dbReference type="CDD" id="cd12148">
    <property type="entry name" value="fungal_TF_MHR"/>
    <property type="match status" value="1"/>
</dbReference>
<dbReference type="InterPro" id="IPR050613">
    <property type="entry name" value="Sec_Metabolite_Reg"/>
</dbReference>
<dbReference type="EMBL" id="CP144089">
    <property type="protein sequence ID" value="WWD03811.1"/>
    <property type="molecule type" value="Genomic_DNA"/>
</dbReference>
<dbReference type="RefSeq" id="XP_066081778.1">
    <property type="nucleotide sequence ID" value="XM_066225681.1"/>
</dbReference>
<feature type="compositionally biased region" description="Polar residues" evidence="4">
    <location>
        <begin position="80"/>
        <end position="90"/>
    </location>
</feature>
<feature type="compositionally biased region" description="Low complexity" evidence="4">
    <location>
        <begin position="91"/>
        <end position="105"/>
    </location>
</feature>
<proteinExistence type="predicted"/>
<dbReference type="KEGG" id="ker:91100671"/>
<evidence type="ECO:0000256" key="1">
    <source>
        <dbReference type="ARBA" id="ARBA00004123"/>
    </source>
</evidence>
<dbReference type="SMART" id="SM00906">
    <property type="entry name" value="Fungal_trans"/>
    <property type="match status" value="1"/>
</dbReference>
<accession>A0AAX4KBL6</accession>
<keyword evidence="3" id="KW-0539">Nucleus</keyword>
<dbReference type="InterPro" id="IPR007219">
    <property type="entry name" value="XnlR_reg_dom"/>
</dbReference>
<dbReference type="PANTHER" id="PTHR31001">
    <property type="entry name" value="UNCHARACTERIZED TRANSCRIPTIONAL REGULATORY PROTEIN"/>
    <property type="match status" value="1"/>
</dbReference>
<organism evidence="6 7">
    <name type="scientific">Kwoniella europaea PYCC6329</name>
    <dbReference type="NCBI Taxonomy" id="1423913"/>
    <lineage>
        <taxon>Eukaryota</taxon>
        <taxon>Fungi</taxon>
        <taxon>Dikarya</taxon>
        <taxon>Basidiomycota</taxon>
        <taxon>Agaricomycotina</taxon>
        <taxon>Tremellomycetes</taxon>
        <taxon>Tremellales</taxon>
        <taxon>Cryptococcaceae</taxon>
        <taxon>Kwoniella</taxon>
    </lineage>
</organism>
<protein>
    <recommendedName>
        <fullName evidence="5">Zn(2)-C6 fungal-type domain-containing protein</fullName>
    </recommendedName>
</protein>
<dbReference type="CDD" id="cd00067">
    <property type="entry name" value="GAL4"/>
    <property type="match status" value="1"/>
</dbReference>
<dbReference type="GO" id="GO:0005634">
    <property type="term" value="C:nucleus"/>
    <property type="evidence" value="ECO:0007669"/>
    <property type="project" value="UniProtKB-SubCell"/>
</dbReference>
<dbReference type="PROSITE" id="PS00463">
    <property type="entry name" value="ZN2_CY6_FUNGAL_1"/>
    <property type="match status" value="1"/>
</dbReference>
<dbReference type="PROSITE" id="PS50048">
    <property type="entry name" value="ZN2_CY6_FUNGAL_2"/>
    <property type="match status" value="1"/>
</dbReference>
<evidence type="ECO:0000259" key="5">
    <source>
        <dbReference type="PROSITE" id="PS50048"/>
    </source>
</evidence>
<gene>
    <name evidence="6" type="ORF">V865_001867</name>
</gene>
<dbReference type="Proteomes" id="UP001358614">
    <property type="component" value="Chromosome 1"/>
</dbReference>
<evidence type="ECO:0000256" key="4">
    <source>
        <dbReference type="SAM" id="MobiDB-lite"/>
    </source>
</evidence>
<dbReference type="AlphaFoldDB" id="A0AAX4KBL6"/>
<comment type="subcellular location">
    <subcellularLocation>
        <location evidence="1">Nucleus</location>
    </subcellularLocation>
</comment>
<dbReference type="GO" id="GO:0006351">
    <property type="term" value="P:DNA-templated transcription"/>
    <property type="evidence" value="ECO:0007669"/>
    <property type="project" value="InterPro"/>
</dbReference>
<dbReference type="Pfam" id="PF04082">
    <property type="entry name" value="Fungal_trans"/>
    <property type="match status" value="1"/>
</dbReference>